<dbReference type="AlphaFoldDB" id="A0A9P4IE93"/>
<name>A0A9P4IE93_9PEZI</name>
<proteinExistence type="predicted"/>
<dbReference type="OrthoDB" id="3673893at2759"/>
<organism evidence="2 3">
    <name type="scientific">Rhizodiscina lignyota</name>
    <dbReference type="NCBI Taxonomy" id="1504668"/>
    <lineage>
        <taxon>Eukaryota</taxon>
        <taxon>Fungi</taxon>
        <taxon>Dikarya</taxon>
        <taxon>Ascomycota</taxon>
        <taxon>Pezizomycotina</taxon>
        <taxon>Dothideomycetes</taxon>
        <taxon>Pleosporomycetidae</taxon>
        <taxon>Aulographales</taxon>
        <taxon>Rhizodiscinaceae</taxon>
        <taxon>Rhizodiscina</taxon>
    </lineage>
</organism>
<feature type="transmembrane region" description="Helical" evidence="1">
    <location>
        <begin position="249"/>
        <end position="266"/>
    </location>
</feature>
<reference evidence="2" key="1">
    <citation type="journal article" date="2020" name="Stud. Mycol.">
        <title>101 Dothideomycetes genomes: a test case for predicting lifestyles and emergence of pathogens.</title>
        <authorList>
            <person name="Haridas S."/>
            <person name="Albert R."/>
            <person name="Binder M."/>
            <person name="Bloem J."/>
            <person name="Labutti K."/>
            <person name="Salamov A."/>
            <person name="Andreopoulos B."/>
            <person name="Baker S."/>
            <person name="Barry K."/>
            <person name="Bills G."/>
            <person name="Bluhm B."/>
            <person name="Cannon C."/>
            <person name="Castanera R."/>
            <person name="Culley D."/>
            <person name="Daum C."/>
            <person name="Ezra D."/>
            <person name="Gonzalez J."/>
            <person name="Henrissat B."/>
            <person name="Kuo A."/>
            <person name="Liang C."/>
            <person name="Lipzen A."/>
            <person name="Lutzoni F."/>
            <person name="Magnuson J."/>
            <person name="Mondo S."/>
            <person name="Nolan M."/>
            <person name="Ohm R."/>
            <person name="Pangilinan J."/>
            <person name="Park H.-J."/>
            <person name="Ramirez L."/>
            <person name="Alfaro M."/>
            <person name="Sun H."/>
            <person name="Tritt A."/>
            <person name="Yoshinaga Y."/>
            <person name="Zwiers L.-H."/>
            <person name="Turgeon B."/>
            <person name="Goodwin S."/>
            <person name="Spatafora J."/>
            <person name="Crous P."/>
            <person name="Grigoriev I."/>
        </authorList>
    </citation>
    <scope>NUCLEOTIDE SEQUENCE</scope>
    <source>
        <strain evidence="2">CBS 133067</strain>
    </source>
</reference>
<evidence type="ECO:0000313" key="3">
    <source>
        <dbReference type="Proteomes" id="UP000799772"/>
    </source>
</evidence>
<accession>A0A9P4IE93</accession>
<evidence type="ECO:0000256" key="1">
    <source>
        <dbReference type="SAM" id="Phobius"/>
    </source>
</evidence>
<dbReference type="Proteomes" id="UP000799772">
    <property type="component" value="Unassembled WGS sequence"/>
</dbReference>
<keyword evidence="3" id="KW-1185">Reference proteome</keyword>
<keyword evidence="1" id="KW-1133">Transmembrane helix</keyword>
<dbReference type="EMBL" id="ML978125">
    <property type="protein sequence ID" value="KAF2099284.1"/>
    <property type="molecule type" value="Genomic_DNA"/>
</dbReference>
<protein>
    <submittedName>
        <fullName evidence="2">Uncharacterized protein</fullName>
    </submittedName>
</protein>
<sequence length="402" mass="45293">MSPLNPLSLLLPSNPAGVSLFNALDMVATKFEKWQFDVSSFMVLLGESEEVNFRMMRRTLSECLSAAPVAGLQNYLRSTSQLYESVGQTYISPFGGKTAPLRNMRTAKTISHLDLLKHASCTVYRIKPRADESILRQIHWQSQAWVVLTWICFAAIMSVLCYVRTSTWIGISTCAVFTGWSILLRLLERQFIQNSQNKPSRPHSNDAVIFMGSRNSCLVLEGTRGDICDWTGLGVQPVDSNLAKISHRMSWVGSFIALLIVFIAIPNGSSTDQLAFVALNLLGQANVMIGQRLNAGSCLTKLEKANDEPAQTRTHVYGFLLRRFGNGKWVDDMHLVPKTEIWQMWRQRVIKEDTRDPKQLYEEILEETENEKCEKDFVKPRLDTKMTFSSIDTTLSGATLTP</sequence>
<comment type="caution">
    <text evidence="2">The sequence shown here is derived from an EMBL/GenBank/DDBJ whole genome shotgun (WGS) entry which is preliminary data.</text>
</comment>
<gene>
    <name evidence="2" type="ORF">NA57DRAFT_55257</name>
</gene>
<feature type="transmembrane region" description="Helical" evidence="1">
    <location>
        <begin position="144"/>
        <end position="162"/>
    </location>
</feature>
<keyword evidence="1" id="KW-0472">Membrane</keyword>
<evidence type="ECO:0000313" key="2">
    <source>
        <dbReference type="EMBL" id="KAF2099284.1"/>
    </source>
</evidence>
<keyword evidence="1" id="KW-0812">Transmembrane</keyword>